<protein>
    <submittedName>
        <fullName evidence="3">FAD-dependent oxidoreductase</fullName>
    </submittedName>
</protein>
<evidence type="ECO:0000259" key="2">
    <source>
        <dbReference type="Pfam" id="PF07992"/>
    </source>
</evidence>
<dbReference type="InterPro" id="IPR036188">
    <property type="entry name" value="FAD/NAD-bd_sf"/>
</dbReference>
<evidence type="ECO:0000313" key="4">
    <source>
        <dbReference type="Proteomes" id="UP000444174"/>
    </source>
</evidence>
<evidence type="ECO:0000256" key="1">
    <source>
        <dbReference type="ARBA" id="ARBA00023002"/>
    </source>
</evidence>
<organism evidence="3 4">
    <name type="scientific">Tritonibacter litoralis</name>
    <dbReference type="NCBI Taxonomy" id="2662264"/>
    <lineage>
        <taxon>Bacteria</taxon>
        <taxon>Pseudomonadati</taxon>
        <taxon>Pseudomonadota</taxon>
        <taxon>Alphaproteobacteria</taxon>
        <taxon>Rhodobacterales</taxon>
        <taxon>Paracoccaceae</taxon>
        <taxon>Tritonibacter</taxon>
    </lineage>
</organism>
<dbReference type="Proteomes" id="UP000444174">
    <property type="component" value="Unassembled WGS sequence"/>
</dbReference>
<proteinExistence type="predicted"/>
<accession>A0A843YDL2</accession>
<dbReference type="SUPFAM" id="SSF51905">
    <property type="entry name" value="FAD/NAD(P)-binding domain"/>
    <property type="match status" value="1"/>
</dbReference>
<dbReference type="PANTHER" id="PTHR42949">
    <property type="entry name" value="ANAEROBIC GLYCEROL-3-PHOSPHATE DEHYDROGENASE SUBUNIT B"/>
    <property type="match status" value="1"/>
</dbReference>
<dbReference type="AlphaFoldDB" id="A0A843YDL2"/>
<keyword evidence="4" id="KW-1185">Reference proteome</keyword>
<name>A0A843YDL2_9RHOB</name>
<feature type="domain" description="FAD/NAD(P)-binding" evidence="2">
    <location>
        <begin position="8"/>
        <end position="303"/>
    </location>
</feature>
<dbReference type="GO" id="GO:0016491">
    <property type="term" value="F:oxidoreductase activity"/>
    <property type="evidence" value="ECO:0007669"/>
    <property type="project" value="UniProtKB-KW"/>
</dbReference>
<reference evidence="3 4" key="1">
    <citation type="submission" date="2019-10" db="EMBL/GenBank/DDBJ databases">
        <title>Epibacterium sp. nov., isolated from seawater.</title>
        <authorList>
            <person name="Zhang X."/>
            <person name="Li N."/>
        </authorList>
    </citation>
    <scope>NUCLEOTIDE SEQUENCE [LARGE SCALE GENOMIC DNA]</scope>
    <source>
        <strain evidence="3 4">SM1979</strain>
    </source>
</reference>
<evidence type="ECO:0000313" key="3">
    <source>
        <dbReference type="EMBL" id="MQQ07745.1"/>
    </source>
</evidence>
<dbReference type="RefSeq" id="WP_153214979.1">
    <property type="nucleotide sequence ID" value="NZ_WIBF01000002.1"/>
</dbReference>
<sequence length="404" mass="43109">MTDTQLNFDVIVVGAGPAGLSAAIELKRLGTGSVLVVEREKQAGGIPRHCLHSPYGMREWNRLMFGPAYARRLTQDALDAGVDIRCETTVTALKPNGVIDISSDAGQQTLTGRAVLLAMGARETSRSARLVGGTKPKGVMNTATLQNFAAFCDHMPFKRPVVVGTELVSFSALMTCRSHGVRPVAMLEKNGRITARAPFALAPKAMGVPLHLETQIAQIHGKRQVEAVTIIDPSGSHTLQCDGVIFTGGFRPENALLRSSGFEIDSGSLGPKIDQYGRLSDTGYYCAGNILRGIETAGWCWNEGRKVAQCIAAGLQGDLPPRTPVNVSAQASASEHAIKFTLPQAISPSDPKAPVAFDKLQLRLSDAYTGDVVIGTSTHRVSSKPERRILLPLPQSPVSQKALP</sequence>
<comment type="caution">
    <text evidence="3">The sequence shown here is derived from an EMBL/GenBank/DDBJ whole genome shotgun (WGS) entry which is preliminary data.</text>
</comment>
<dbReference type="PANTHER" id="PTHR42949:SF3">
    <property type="entry name" value="ANAEROBIC GLYCEROL-3-PHOSPHATE DEHYDROGENASE SUBUNIT B"/>
    <property type="match status" value="1"/>
</dbReference>
<dbReference type="InterPro" id="IPR023753">
    <property type="entry name" value="FAD/NAD-binding_dom"/>
</dbReference>
<keyword evidence="1" id="KW-0560">Oxidoreductase</keyword>
<dbReference type="InterPro" id="IPR051691">
    <property type="entry name" value="Metab_Enz_Cyan_OpOx_G3PDH"/>
</dbReference>
<dbReference type="PRINTS" id="PR00368">
    <property type="entry name" value="FADPNR"/>
</dbReference>
<gene>
    <name evidence="3" type="ORF">GFB49_04705</name>
</gene>
<dbReference type="Gene3D" id="3.50.50.60">
    <property type="entry name" value="FAD/NAD(P)-binding domain"/>
    <property type="match status" value="2"/>
</dbReference>
<dbReference type="PRINTS" id="PR00469">
    <property type="entry name" value="PNDRDTASEII"/>
</dbReference>
<dbReference type="EMBL" id="WIBF01000002">
    <property type="protein sequence ID" value="MQQ07745.1"/>
    <property type="molecule type" value="Genomic_DNA"/>
</dbReference>
<dbReference type="Pfam" id="PF07992">
    <property type="entry name" value="Pyr_redox_2"/>
    <property type="match status" value="1"/>
</dbReference>